<protein>
    <submittedName>
        <fullName evidence="1">Uncharacterized protein</fullName>
    </submittedName>
</protein>
<dbReference type="EMBL" id="HF562920">
    <property type="protein sequence ID" value="CCQ19206.1"/>
    <property type="molecule type" value="Genomic_DNA"/>
</dbReference>
<accession>S0DH19</accession>
<reference evidence="1" key="1">
    <citation type="journal article" date="2013" name="PLoS ONE">
        <title>Adaptive selection on bracovirus genomes drives the specialization of cotesia parasitoid wasps.</title>
        <authorList>
            <person name="Jancek S."/>
            <person name="Bezier A."/>
            <person name="Gayral P."/>
            <person name="Paillusson C."/>
            <person name="Kaiser L."/>
            <person name="Dupas S."/>
            <person name="Le Ru B.P."/>
            <person name="Barbe V."/>
            <person name="Periquet G."/>
            <person name="Drezen J.-M."/>
            <person name="Herniou E.A."/>
        </authorList>
    </citation>
    <scope>NUCLEOTIDE SEQUENCE</scope>
    <source>
        <strain evidence="1">Kitale</strain>
    </source>
</reference>
<evidence type="ECO:0000313" key="1">
    <source>
        <dbReference type="EMBL" id="CCQ19206.1"/>
    </source>
</evidence>
<gene>
    <name evidence="1" type="primary">bv5</name>
    <name evidence="1" type="ORF">CSKBV_23.2</name>
</gene>
<sequence length="99" mass="11213">MVYTKMSTFLFFLIIGTSMFPYGSSIGFAYAKPVNFLTIWNGINLSKTMEHILHRANHQPRNNQDPIIYILYGASTNNENNTYFNKNIGGSVTFDAPPL</sequence>
<organism evidence="1">
    <name type="scientific">Cotesia sesamiae Kitale bracovirus</name>
    <dbReference type="NCBI Taxonomy" id="452648"/>
    <lineage>
        <taxon>Viruses</taxon>
        <taxon>Viruses incertae sedis</taxon>
        <taxon>Polydnaviriformidae</taxon>
        <taxon>Bracoviriform</taxon>
        <taxon>Cotesia sesamiae bracovirus</taxon>
    </lineage>
</organism>
<proteinExistence type="predicted"/>
<name>S0DH19_9VIRU</name>